<accession>A0A816FB48</accession>
<organism evidence="3 4">
    <name type="scientific">Adineta steineri</name>
    <dbReference type="NCBI Taxonomy" id="433720"/>
    <lineage>
        <taxon>Eukaryota</taxon>
        <taxon>Metazoa</taxon>
        <taxon>Spiralia</taxon>
        <taxon>Gnathifera</taxon>
        <taxon>Rotifera</taxon>
        <taxon>Eurotatoria</taxon>
        <taxon>Bdelloidea</taxon>
        <taxon>Adinetida</taxon>
        <taxon>Adinetidae</taxon>
        <taxon>Adineta</taxon>
    </lineage>
</organism>
<dbReference type="AlphaFoldDB" id="A0A816FB48"/>
<proteinExistence type="predicted"/>
<evidence type="ECO:0000313" key="2">
    <source>
        <dbReference type="EMBL" id="CAF1542216.1"/>
    </source>
</evidence>
<name>A0A816FB48_9BILA</name>
<keyword evidence="4" id="KW-1185">Reference proteome</keyword>
<keyword evidence="1" id="KW-0732">Signal</keyword>
<evidence type="ECO:0000313" key="4">
    <source>
        <dbReference type="Proteomes" id="UP000663832"/>
    </source>
</evidence>
<dbReference type="EMBL" id="CAJNOI010004301">
    <property type="protein sequence ID" value="CAF1542216.1"/>
    <property type="molecule type" value="Genomic_DNA"/>
</dbReference>
<comment type="caution">
    <text evidence="3">The sequence shown here is derived from an EMBL/GenBank/DDBJ whole genome shotgun (WGS) entry which is preliminary data.</text>
</comment>
<dbReference type="Proteomes" id="UP000663832">
    <property type="component" value="Unassembled WGS sequence"/>
</dbReference>
<evidence type="ECO:0000256" key="1">
    <source>
        <dbReference type="SAM" id="SignalP"/>
    </source>
</evidence>
<feature type="non-terminal residue" evidence="3">
    <location>
        <position position="83"/>
    </location>
</feature>
<dbReference type="Proteomes" id="UP000663877">
    <property type="component" value="Unassembled WGS sequence"/>
</dbReference>
<feature type="signal peptide" evidence="1">
    <location>
        <begin position="1"/>
        <end position="22"/>
    </location>
</feature>
<sequence length="83" mass="8819">MTITSYLLLYIVGSLVLSRSNAIQWPKPITYSSSSSAQVISDLISRVLDNAPSAKLFQVSIQPDLAVNGKDVFVLSNGSTSGS</sequence>
<protein>
    <submittedName>
        <fullName evidence="3">Uncharacterized protein</fullName>
    </submittedName>
</protein>
<feature type="chain" id="PRO_5036230038" evidence="1">
    <location>
        <begin position="23"/>
        <end position="83"/>
    </location>
</feature>
<dbReference type="EMBL" id="CAJNOM010004682">
    <property type="protein sequence ID" value="CAF1657922.1"/>
    <property type="molecule type" value="Genomic_DNA"/>
</dbReference>
<reference evidence="3" key="1">
    <citation type="submission" date="2021-02" db="EMBL/GenBank/DDBJ databases">
        <authorList>
            <person name="Nowell W R."/>
        </authorList>
    </citation>
    <scope>NUCLEOTIDE SEQUENCE</scope>
</reference>
<evidence type="ECO:0000313" key="3">
    <source>
        <dbReference type="EMBL" id="CAF1657922.1"/>
    </source>
</evidence>
<gene>
    <name evidence="2" type="ORF">BJG266_LOCUS45655</name>
    <name evidence="3" type="ORF">QVE165_LOCUS62663</name>
</gene>